<dbReference type="InterPro" id="IPR007110">
    <property type="entry name" value="Ig-like_dom"/>
</dbReference>
<dbReference type="GO" id="GO:0050863">
    <property type="term" value="P:regulation of T cell activation"/>
    <property type="evidence" value="ECO:0007669"/>
    <property type="project" value="UniProtKB-ARBA"/>
</dbReference>
<reference evidence="5" key="2">
    <citation type="submission" date="2025-08" db="UniProtKB">
        <authorList>
            <consortium name="Ensembl"/>
        </authorList>
    </citation>
    <scope>IDENTIFICATION</scope>
</reference>
<dbReference type="GO" id="GO:0009897">
    <property type="term" value="C:external side of plasma membrane"/>
    <property type="evidence" value="ECO:0007669"/>
    <property type="project" value="TreeGrafter"/>
</dbReference>
<dbReference type="GO" id="GO:0050852">
    <property type="term" value="P:T cell receptor signaling pathway"/>
    <property type="evidence" value="ECO:0007669"/>
    <property type="project" value="TreeGrafter"/>
</dbReference>
<dbReference type="PANTHER" id="PTHR24100">
    <property type="entry name" value="BUTYROPHILIN"/>
    <property type="match status" value="1"/>
</dbReference>
<dbReference type="GeneTree" id="ENSGT01050000244843"/>
<keyword evidence="2" id="KW-0472">Membrane</keyword>
<dbReference type="Proteomes" id="UP000314980">
    <property type="component" value="Unassembled WGS sequence"/>
</dbReference>
<dbReference type="SMART" id="SM00406">
    <property type="entry name" value="IGv"/>
    <property type="match status" value="1"/>
</dbReference>
<dbReference type="AlphaFoldDB" id="A0A4W6DUV8"/>
<dbReference type="Pfam" id="PF07686">
    <property type="entry name" value="V-set"/>
    <property type="match status" value="1"/>
</dbReference>
<evidence type="ECO:0000313" key="5">
    <source>
        <dbReference type="Ensembl" id="ENSLCAP00010029377.1"/>
    </source>
</evidence>
<dbReference type="GO" id="GO:0001817">
    <property type="term" value="P:regulation of cytokine production"/>
    <property type="evidence" value="ECO:0007669"/>
    <property type="project" value="TreeGrafter"/>
</dbReference>
<dbReference type="GO" id="GO:0005102">
    <property type="term" value="F:signaling receptor binding"/>
    <property type="evidence" value="ECO:0007669"/>
    <property type="project" value="TreeGrafter"/>
</dbReference>
<name>A0A4W6DUV8_LATCA</name>
<dbReference type="GO" id="GO:1903037">
    <property type="term" value="P:regulation of leukocyte cell-cell adhesion"/>
    <property type="evidence" value="ECO:0007669"/>
    <property type="project" value="UniProtKB-ARBA"/>
</dbReference>
<evidence type="ECO:0000256" key="2">
    <source>
        <dbReference type="ARBA" id="ARBA00023136"/>
    </source>
</evidence>
<evidence type="ECO:0000256" key="1">
    <source>
        <dbReference type="ARBA" id="ARBA00004370"/>
    </source>
</evidence>
<dbReference type="InterPro" id="IPR036179">
    <property type="entry name" value="Ig-like_dom_sf"/>
</dbReference>
<reference evidence="6" key="1">
    <citation type="submission" date="2015-09" db="EMBL/GenBank/DDBJ databases">
        <authorList>
            <person name="Sai Rama Sridatta P."/>
        </authorList>
    </citation>
    <scope>NUCLEOTIDE SEQUENCE [LARGE SCALE GENOMIC DNA]</scope>
</reference>
<sequence>MNLNTSRCDVLSGRCFFLVKLQRKIHESGSQSQIVGPSKPILAMVGEDIILPCRLEPATDVVAMTLEWARPDLNPRFVHLRRDGVELLINQYPSYVGRTSLSTDKLKHGDISLKLSKVKLSDEGTYRCHIPSKGTAMVELVVGAISSPVVVIAEIDQPVRAVVLECESKGWYPEPEVLWLDGEGNLLSAGPTETVRGPDDLYTVNVLMLGSHLMNEEILPVCTVPACSCSVLLLPPFLFYVSITC</sequence>
<dbReference type="SUPFAM" id="SSF48726">
    <property type="entry name" value="Immunoglobulin"/>
    <property type="match status" value="2"/>
</dbReference>
<keyword evidence="6" id="KW-1185">Reference proteome</keyword>
<evidence type="ECO:0000259" key="4">
    <source>
        <dbReference type="PROSITE" id="PS50835"/>
    </source>
</evidence>
<protein>
    <recommendedName>
        <fullName evidence="4">Ig-like domain-containing protein</fullName>
    </recommendedName>
</protein>
<evidence type="ECO:0000313" key="6">
    <source>
        <dbReference type="Proteomes" id="UP000314980"/>
    </source>
</evidence>
<feature type="domain" description="Ig-like" evidence="4">
    <location>
        <begin position="46"/>
        <end position="139"/>
    </location>
</feature>
<proteinExistence type="predicted"/>
<dbReference type="InterPro" id="IPR013783">
    <property type="entry name" value="Ig-like_fold"/>
</dbReference>
<evidence type="ECO:0000256" key="3">
    <source>
        <dbReference type="ARBA" id="ARBA00023319"/>
    </source>
</evidence>
<organism evidence="5 6">
    <name type="scientific">Lates calcarifer</name>
    <name type="common">Barramundi</name>
    <name type="synonym">Holocentrus calcarifer</name>
    <dbReference type="NCBI Taxonomy" id="8187"/>
    <lineage>
        <taxon>Eukaryota</taxon>
        <taxon>Metazoa</taxon>
        <taxon>Chordata</taxon>
        <taxon>Craniata</taxon>
        <taxon>Vertebrata</taxon>
        <taxon>Euteleostomi</taxon>
        <taxon>Actinopterygii</taxon>
        <taxon>Neopterygii</taxon>
        <taxon>Teleostei</taxon>
        <taxon>Neoteleostei</taxon>
        <taxon>Acanthomorphata</taxon>
        <taxon>Carangaria</taxon>
        <taxon>Carangaria incertae sedis</taxon>
        <taxon>Centropomidae</taxon>
        <taxon>Lates</taxon>
    </lineage>
</organism>
<dbReference type="Gene3D" id="2.60.40.10">
    <property type="entry name" value="Immunoglobulins"/>
    <property type="match status" value="2"/>
</dbReference>
<dbReference type="InterPro" id="IPR013106">
    <property type="entry name" value="Ig_V-set"/>
</dbReference>
<comment type="subcellular location">
    <subcellularLocation>
        <location evidence="1">Membrane</location>
    </subcellularLocation>
</comment>
<dbReference type="Pfam" id="PF22705">
    <property type="entry name" value="C2-set_3"/>
    <property type="match status" value="1"/>
</dbReference>
<dbReference type="InterPro" id="IPR050504">
    <property type="entry name" value="IgSF_BTN/MOG"/>
</dbReference>
<dbReference type="InterPro" id="IPR003599">
    <property type="entry name" value="Ig_sub"/>
</dbReference>
<reference evidence="5" key="3">
    <citation type="submission" date="2025-09" db="UniProtKB">
        <authorList>
            <consortium name="Ensembl"/>
        </authorList>
    </citation>
    <scope>IDENTIFICATION</scope>
</reference>
<dbReference type="InParanoid" id="A0A4W6DUV8"/>
<accession>A0A4W6DUV8</accession>
<dbReference type="PANTHER" id="PTHR24100:SF151">
    <property type="entry name" value="ICOS LIGAND"/>
    <property type="match status" value="1"/>
</dbReference>
<dbReference type="Ensembl" id="ENSLCAT00010030027.1">
    <property type="protein sequence ID" value="ENSLCAP00010029377.1"/>
    <property type="gene ID" value="ENSLCAG00010013799.1"/>
</dbReference>
<keyword evidence="3" id="KW-0393">Immunoglobulin domain</keyword>
<dbReference type="SMART" id="SM00409">
    <property type="entry name" value="IG"/>
    <property type="match status" value="1"/>
</dbReference>
<dbReference type="PROSITE" id="PS50835">
    <property type="entry name" value="IG_LIKE"/>
    <property type="match status" value="1"/>
</dbReference>
<dbReference type="InterPro" id="IPR053896">
    <property type="entry name" value="BTN3A2-like_Ig-C"/>
</dbReference>